<dbReference type="FunFam" id="3.40.50.300:FF:000025">
    <property type="entry name" value="ATP-dependent Clp protease subunit"/>
    <property type="match status" value="1"/>
</dbReference>
<dbReference type="Pfam" id="PF02861">
    <property type="entry name" value="Clp_N"/>
    <property type="match status" value="1"/>
</dbReference>
<dbReference type="PANTHER" id="PTHR11638:SF18">
    <property type="entry name" value="HEAT SHOCK PROTEIN 104"/>
    <property type="match status" value="1"/>
</dbReference>
<keyword evidence="11" id="KW-0346">Stress response</keyword>
<evidence type="ECO:0000313" key="14">
    <source>
        <dbReference type="Proteomes" id="UP000009374"/>
    </source>
</evidence>
<evidence type="ECO:0000256" key="8">
    <source>
        <dbReference type="ARBA" id="ARBA00026057"/>
    </source>
</evidence>
<dbReference type="SUPFAM" id="SSF81923">
    <property type="entry name" value="Double Clp-N motif"/>
    <property type="match status" value="1"/>
</dbReference>
<dbReference type="CDD" id="cd00009">
    <property type="entry name" value="AAA"/>
    <property type="match status" value="1"/>
</dbReference>
<evidence type="ECO:0000256" key="5">
    <source>
        <dbReference type="ARBA" id="ARBA00022840"/>
    </source>
</evidence>
<evidence type="ECO:0000256" key="2">
    <source>
        <dbReference type="ARBA" id="ARBA00017574"/>
    </source>
</evidence>
<dbReference type="EMBL" id="GG693872">
    <property type="protein sequence ID" value="EES52883.1"/>
    <property type="molecule type" value="Genomic_DNA"/>
</dbReference>
<evidence type="ECO:0000256" key="7">
    <source>
        <dbReference type="ARBA" id="ARBA00023186"/>
    </source>
</evidence>
<dbReference type="PROSITE" id="PS51903">
    <property type="entry name" value="CLP_R"/>
    <property type="match status" value="1"/>
</dbReference>
<keyword evidence="4 10" id="KW-0547">Nucleotide-binding</keyword>
<dbReference type="InterPro" id="IPR027417">
    <property type="entry name" value="P-loop_NTPase"/>
</dbReference>
<dbReference type="Pfam" id="PF10431">
    <property type="entry name" value="ClpB_D2-small"/>
    <property type="match status" value="1"/>
</dbReference>
<dbReference type="PROSITE" id="PS00870">
    <property type="entry name" value="CLPAB_1"/>
    <property type="match status" value="1"/>
</dbReference>
<dbReference type="PANTHER" id="PTHR11638">
    <property type="entry name" value="ATP-DEPENDENT CLP PROTEASE"/>
    <property type="match status" value="1"/>
</dbReference>
<dbReference type="InterPro" id="IPR050130">
    <property type="entry name" value="ClpA_ClpB"/>
</dbReference>
<dbReference type="InterPro" id="IPR041546">
    <property type="entry name" value="ClpA/ClpB_AAA_lid"/>
</dbReference>
<dbReference type="Pfam" id="PF07724">
    <property type="entry name" value="AAA_2"/>
    <property type="match status" value="1"/>
</dbReference>
<dbReference type="AlphaFoldDB" id="C6HWZ8"/>
<keyword evidence="14" id="KW-1185">Reference proteome</keyword>
<dbReference type="FunFam" id="3.40.50.300:FF:000120">
    <property type="entry name" value="ATP-dependent chaperone ClpB"/>
    <property type="match status" value="1"/>
</dbReference>
<dbReference type="InterPro" id="IPR019489">
    <property type="entry name" value="Clp_ATPase_C"/>
</dbReference>
<evidence type="ECO:0000259" key="12">
    <source>
        <dbReference type="PROSITE" id="PS51903"/>
    </source>
</evidence>
<dbReference type="Pfam" id="PF00004">
    <property type="entry name" value="AAA"/>
    <property type="match status" value="1"/>
</dbReference>
<dbReference type="PROSITE" id="PS00871">
    <property type="entry name" value="CLPAB_2"/>
    <property type="match status" value="1"/>
</dbReference>
<sequence>MDVNKLTQKSQEALQQAVDMARRAGNTEVEPLHLLRALLAQEGGIIPPILQKMGVDPAAFQAKVDEQLSLFPRVEGGSGGPYLSRSLSTLLDKALEETKPFKDDFVSTEHLLLAMVQTSGPESKVFKPFKINKEKVLAALAEVRGNQRVTDQNPEERYQALEKFGKDMTALARQGKLDPVIGRDEEIRRVVQVLSRRTKNNPVLIGDPGVGKTAIVEGLAQRIVAGDVPEGLKDKTIFSLDLGALLAGAKYRGDFEERLKAVLKEITAAAGTIILFIDELHTIVRAGATEGAMDASNLLKPALARGELRAIGATTLDEYRQYIEKDAALERRFQPVFVGEPSVEDTIAILRGLKDKYEIHHGVRIKDSAIVAAAVLSHRYISGRFLPDKAIDLIDESAARLRVAIDSMPQELDEVDRRIRQLEIEKMALSREEDEESREKKSGVENELETLKSRFSALKRQWDEEKGRIQEVQTLKAKIEEAKKEAEAALRDGQYEKASQITYGTVPGLQKSLEAAQEAMEKASQSGGRLLKEEVSEEDVAQVVSRWTGIPVSRMMEGEVQKLLKMEERLSKRVVGQKEAVAAVSNAIRRARAGIQDPNRPLGSFFFLGPTGVGKTELAKSLAEFLFDDDQAMIRIDMSEYMEKHSVARLIGAPPGYVGYEEGGQLTEAIRRRPYAVILLDEMEKAHPDVFNVLLQVLDDGRLTDGQGRIVDFKNTVIIMTSNIASDIIRDSGGLPESEVRQRVMDLLGRTLRPEFLNRIDEIILFHPLSMSEILQIVEIQMESVNRRLKDQNLSLELTDRAKEELAQVGFDPIYGVRPLKRAIQQSILNPLARRILDRSVGKGEKVQVDWDGQAFLFDGVSEEAAS</sequence>
<comment type="similarity">
    <text evidence="1 10">Belongs to the ClpA/ClpB family.</text>
</comment>
<evidence type="ECO:0000256" key="3">
    <source>
        <dbReference type="ARBA" id="ARBA00022737"/>
    </source>
</evidence>
<evidence type="ECO:0000256" key="10">
    <source>
        <dbReference type="RuleBase" id="RU004432"/>
    </source>
</evidence>
<gene>
    <name evidence="11" type="primary">clpB</name>
    <name evidence="13" type="ORF">UBAL3_90980016</name>
</gene>
<dbReference type="Gene3D" id="3.40.50.300">
    <property type="entry name" value="P-loop containing nucleotide triphosphate hydrolases"/>
    <property type="match status" value="3"/>
</dbReference>
<dbReference type="FunFam" id="3.40.50.300:FF:000010">
    <property type="entry name" value="Chaperone clpB 1, putative"/>
    <property type="match status" value="1"/>
</dbReference>
<dbReference type="Proteomes" id="UP000009374">
    <property type="component" value="Unassembled WGS sequence"/>
</dbReference>
<evidence type="ECO:0000313" key="13">
    <source>
        <dbReference type="EMBL" id="EES52883.1"/>
    </source>
</evidence>
<dbReference type="InterPro" id="IPR018368">
    <property type="entry name" value="ClpA/B_CS1"/>
</dbReference>
<evidence type="ECO:0000256" key="6">
    <source>
        <dbReference type="ARBA" id="ARBA00023054"/>
    </source>
</evidence>
<dbReference type="GO" id="GO:0034605">
    <property type="term" value="P:cellular response to heat"/>
    <property type="evidence" value="ECO:0007669"/>
    <property type="project" value="TreeGrafter"/>
</dbReference>
<dbReference type="InterPro" id="IPR001270">
    <property type="entry name" value="ClpA/B"/>
</dbReference>
<evidence type="ECO:0000256" key="9">
    <source>
        <dbReference type="PROSITE-ProRule" id="PRU01251"/>
    </source>
</evidence>
<dbReference type="InterPro" id="IPR028299">
    <property type="entry name" value="ClpA/B_CS2"/>
</dbReference>
<comment type="subunit">
    <text evidence="11">Homohexamer; The oligomerization is ATP-dependent.</text>
</comment>
<organism evidence="13 14">
    <name type="scientific">Leptospirillum ferrodiazotrophum</name>
    <dbReference type="NCBI Taxonomy" id="412449"/>
    <lineage>
        <taxon>Bacteria</taxon>
        <taxon>Pseudomonadati</taxon>
        <taxon>Nitrospirota</taxon>
        <taxon>Nitrospiria</taxon>
        <taxon>Nitrospirales</taxon>
        <taxon>Nitrospiraceae</taxon>
        <taxon>Leptospirillum</taxon>
    </lineage>
</organism>
<proteinExistence type="inferred from homology"/>
<dbReference type="SMART" id="SM01086">
    <property type="entry name" value="ClpB_D2-small"/>
    <property type="match status" value="1"/>
</dbReference>
<protein>
    <recommendedName>
        <fullName evidence="2 11">Chaperone protein ClpB</fullName>
    </recommendedName>
</protein>
<dbReference type="Gene3D" id="1.10.1780.10">
    <property type="entry name" value="Clp, N-terminal domain"/>
    <property type="match status" value="1"/>
</dbReference>
<reference evidence="13 14" key="1">
    <citation type="journal article" date="2009" name="Appl. Environ. Microbiol.">
        <title>Community genomic and proteomic analyses of chemoautotrophic iron-oxidizing "Leptospirillum rubarum" (Group II) and "Leptospirillum ferrodiazotrophum" (Group III) bacteria in acid mine drainage biofilms.</title>
        <authorList>
            <person name="Goltsman D.S."/>
            <person name="Denef V.J."/>
            <person name="Singer S.W."/>
            <person name="VerBerkmoes N.C."/>
            <person name="Lefsrud M."/>
            <person name="Mueller R.S."/>
            <person name="Dick G.J."/>
            <person name="Sun C.L."/>
            <person name="Wheeler K.E."/>
            <person name="Zemla A."/>
            <person name="Baker B.J."/>
            <person name="Hauser L."/>
            <person name="Land M."/>
            <person name="Shah M.B."/>
            <person name="Thelen M.P."/>
            <person name="Hettich R.L."/>
            <person name="Banfield J.F."/>
        </authorList>
    </citation>
    <scope>NUCLEOTIDE SEQUENCE [LARGE SCALE GENOMIC DNA]</scope>
</reference>
<accession>C6HWZ8</accession>
<dbReference type="SMART" id="SM00382">
    <property type="entry name" value="AAA"/>
    <property type="match status" value="2"/>
</dbReference>
<dbReference type="InterPro" id="IPR004176">
    <property type="entry name" value="Clp_R_N"/>
</dbReference>
<comment type="function">
    <text evidence="11">Part of a stress-induced multi-chaperone system, it is involved in the recovery of the cell from heat-induced damage, in cooperation with DnaK, DnaJ and GrpE.</text>
</comment>
<dbReference type="GO" id="GO:0005737">
    <property type="term" value="C:cytoplasm"/>
    <property type="evidence" value="ECO:0007669"/>
    <property type="project" value="UniProtKB-SubCell"/>
</dbReference>
<dbReference type="GO" id="GO:0005524">
    <property type="term" value="F:ATP binding"/>
    <property type="evidence" value="ECO:0007669"/>
    <property type="project" value="UniProtKB-UniRule"/>
</dbReference>
<feature type="coiled-coil region" evidence="11">
    <location>
        <begin position="405"/>
        <end position="496"/>
    </location>
</feature>
<comment type="subunit">
    <text evidence="8">Homohexamer. The oligomerization is ATP-dependent.</text>
</comment>
<dbReference type="CDD" id="cd19499">
    <property type="entry name" value="RecA-like_ClpB_Hsp104-like"/>
    <property type="match status" value="1"/>
</dbReference>
<dbReference type="InterPro" id="IPR017730">
    <property type="entry name" value="Chaperonin_ClpB"/>
</dbReference>
<name>C6HWZ8_9BACT</name>
<dbReference type="InterPro" id="IPR036628">
    <property type="entry name" value="Clp_N_dom_sf"/>
</dbReference>
<keyword evidence="11" id="KW-0963">Cytoplasm</keyword>
<dbReference type="InterPro" id="IPR003959">
    <property type="entry name" value="ATPase_AAA_core"/>
</dbReference>
<keyword evidence="6 11" id="KW-0175">Coiled coil</keyword>
<dbReference type="PRINTS" id="PR00300">
    <property type="entry name" value="CLPPROTEASEA"/>
</dbReference>
<comment type="subcellular location">
    <subcellularLocation>
        <location evidence="11">Cytoplasm</location>
    </subcellularLocation>
</comment>
<keyword evidence="5 10" id="KW-0067">ATP-binding</keyword>
<dbReference type="GO" id="GO:0042026">
    <property type="term" value="P:protein refolding"/>
    <property type="evidence" value="ECO:0007669"/>
    <property type="project" value="UniProtKB-UniRule"/>
</dbReference>
<feature type="domain" description="Clp R" evidence="12">
    <location>
        <begin position="3"/>
        <end position="146"/>
    </location>
</feature>
<evidence type="ECO:0000256" key="11">
    <source>
        <dbReference type="RuleBase" id="RU362034"/>
    </source>
</evidence>
<evidence type="ECO:0000256" key="1">
    <source>
        <dbReference type="ARBA" id="ARBA00008675"/>
    </source>
</evidence>
<dbReference type="NCBIfam" id="TIGR03346">
    <property type="entry name" value="chaperone_ClpB"/>
    <property type="match status" value="1"/>
</dbReference>
<keyword evidence="3 9" id="KW-0677">Repeat</keyword>
<evidence type="ECO:0000256" key="4">
    <source>
        <dbReference type="ARBA" id="ARBA00022741"/>
    </source>
</evidence>
<keyword evidence="7 10" id="KW-0143">Chaperone</keyword>
<dbReference type="Pfam" id="PF17871">
    <property type="entry name" value="AAA_lid_9"/>
    <property type="match status" value="1"/>
</dbReference>
<dbReference type="InterPro" id="IPR003593">
    <property type="entry name" value="AAA+_ATPase"/>
</dbReference>
<dbReference type="GO" id="GO:0016887">
    <property type="term" value="F:ATP hydrolysis activity"/>
    <property type="evidence" value="ECO:0007669"/>
    <property type="project" value="InterPro"/>
</dbReference>
<dbReference type="Gene3D" id="1.10.8.60">
    <property type="match status" value="1"/>
</dbReference>
<dbReference type="SUPFAM" id="SSF52540">
    <property type="entry name" value="P-loop containing nucleoside triphosphate hydrolases"/>
    <property type="match status" value="2"/>
</dbReference>